<gene>
    <name evidence="16" type="ORF">ENX03_05900</name>
</gene>
<dbReference type="EMBL" id="DTMM01000114">
    <property type="protein sequence ID" value="HFT93464.1"/>
    <property type="molecule type" value="Genomic_DNA"/>
</dbReference>
<evidence type="ECO:0000256" key="1">
    <source>
        <dbReference type="ARBA" id="ARBA00002057"/>
    </source>
</evidence>
<keyword evidence="8" id="KW-0997">Cell inner membrane</keyword>
<proteinExistence type="inferred from homology"/>
<accession>A0A7C3LX24</accession>
<dbReference type="PANTHER" id="PTHR39083:SF1">
    <property type="entry name" value="CYCLIC DI-GMP-BINDING PROTEIN"/>
    <property type="match status" value="1"/>
</dbReference>
<feature type="transmembrane region" description="Helical" evidence="15">
    <location>
        <begin position="752"/>
        <end position="773"/>
    </location>
</feature>
<evidence type="ECO:0000256" key="5">
    <source>
        <dbReference type="ARBA" id="ARBA00011437"/>
    </source>
</evidence>
<evidence type="ECO:0000256" key="3">
    <source>
        <dbReference type="ARBA" id="ARBA00005186"/>
    </source>
</evidence>
<dbReference type="AlphaFoldDB" id="A0A7C3LX24"/>
<evidence type="ECO:0000256" key="2">
    <source>
        <dbReference type="ARBA" id="ARBA00004377"/>
    </source>
</evidence>
<dbReference type="InterPro" id="IPR003920">
    <property type="entry name" value="Cell_synth_B"/>
</dbReference>
<protein>
    <recommendedName>
        <fullName evidence="6">Cyclic di-GMP-binding protein</fullName>
    </recommendedName>
    <alternativeName>
        <fullName evidence="14">Cellulose synthase regulatory subunit</fullName>
    </alternativeName>
</protein>
<evidence type="ECO:0000256" key="9">
    <source>
        <dbReference type="ARBA" id="ARBA00022636"/>
    </source>
</evidence>
<evidence type="ECO:0000256" key="10">
    <source>
        <dbReference type="ARBA" id="ARBA00022692"/>
    </source>
</evidence>
<keyword evidence="7" id="KW-1003">Cell membrane</keyword>
<evidence type="ECO:0000256" key="6">
    <source>
        <dbReference type="ARBA" id="ARBA00021844"/>
    </source>
</evidence>
<comment type="similarity">
    <text evidence="4">Belongs to the AcsB/BcsB family.</text>
</comment>
<dbReference type="Pfam" id="PF03170">
    <property type="entry name" value="BcsB"/>
    <property type="match status" value="1"/>
</dbReference>
<dbReference type="GO" id="GO:0030244">
    <property type="term" value="P:cellulose biosynthetic process"/>
    <property type="evidence" value="ECO:0007669"/>
    <property type="project" value="UniProtKB-KW"/>
</dbReference>
<keyword evidence="13 15" id="KW-0472">Membrane</keyword>
<dbReference type="GO" id="GO:0006011">
    <property type="term" value="P:UDP-alpha-D-glucose metabolic process"/>
    <property type="evidence" value="ECO:0007669"/>
    <property type="project" value="InterPro"/>
</dbReference>
<name>A0A7C3LX24_9BACT</name>
<keyword evidence="10 15" id="KW-0812">Transmembrane</keyword>
<comment type="pathway">
    <text evidence="3">Glycan metabolism; bacterial cellulose biosynthesis.</text>
</comment>
<dbReference type="GO" id="GO:0005886">
    <property type="term" value="C:plasma membrane"/>
    <property type="evidence" value="ECO:0007669"/>
    <property type="project" value="UniProtKB-SubCell"/>
</dbReference>
<evidence type="ECO:0000256" key="15">
    <source>
        <dbReference type="SAM" id="Phobius"/>
    </source>
</evidence>
<comment type="subunit">
    <text evidence="5">Tightly associated with the cellulose synthase catalytic subunit.</text>
</comment>
<evidence type="ECO:0000256" key="8">
    <source>
        <dbReference type="ARBA" id="ARBA00022519"/>
    </source>
</evidence>
<dbReference type="PRINTS" id="PR01440">
    <property type="entry name" value="CELLSNTHASEB"/>
</dbReference>
<evidence type="ECO:0000256" key="4">
    <source>
        <dbReference type="ARBA" id="ARBA00010714"/>
    </source>
</evidence>
<keyword evidence="9" id="KW-0973">c-di-GMP</keyword>
<keyword evidence="11" id="KW-0135">Cellulose biosynthesis</keyword>
<keyword evidence="12 15" id="KW-1133">Transmembrane helix</keyword>
<comment type="caution">
    <text evidence="16">The sequence shown here is derived from an EMBL/GenBank/DDBJ whole genome shotgun (WGS) entry which is preliminary data.</text>
</comment>
<evidence type="ECO:0000256" key="7">
    <source>
        <dbReference type="ARBA" id="ARBA00022475"/>
    </source>
</evidence>
<dbReference type="Gene3D" id="2.60.120.260">
    <property type="entry name" value="Galactose-binding domain-like"/>
    <property type="match status" value="1"/>
</dbReference>
<evidence type="ECO:0000256" key="14">
    <source>
        <dbReference type="ARBA" id="ARBA00033444"/>
    </source>
</evidence>
<comment type="function">
    <text evidence="1">Binds the cellulose synthase activator, bis-(3'-5') cyclic diguanylic acid (c-di-GMP).</text>
</comment>
<evidence type="ECO:0000256" key="11">
    <source>
        <dbReference type="ARBA" id="ARBA00022916"/>
    </source>
</evidence>
<dbReference type="InterPro" id="IPR018513">
    <property type="entry name" value="Cell_synthase_bac"/>
</dbReference>
<sequence length="789" mass="88325">MGPVGEVCFLDEDGGIPACRPCFCRSHPSGEGGGKSIIASRYSPARHFRPIGAADRTISGLYLNRNRRIPYLPRSVRWVLAGIFLCLAFPGPVRSENLPLLFDIASGSAPPFLVLDALHSFYERDFPVSPLRVPISGQLSFDYRVEGQHVRPLGIMVTLNGQTAAKKRLVIDRKRHRFDISLPAVYFLEDNHLGIGLYYPGSNHCIMASEDDIHVRIEAPAFLRLSYAILPPRLTISRLPFPILDKRAGSSRPIAFRFSTPPDPETLKAAGILAAWLGQADRFRDLRFDAAIGDSSRDENAVIFDHVVRGNPPEARLVALADHRFGLVLSGGGGRDYLSLVRTLIHNKAMFPGEEMVLTPGAGKVLHAPEEPFSAPYWLKAGQRKRVESLGATSTLQVKGFPPPPLNIGFMLPPALFTWRTPGMKFHYRLVYDQPWQGARTFLRVMVNGRQVFFHNLPSDFGGKERNLVDRGDITIPFYDLGRQSQIQMQIGSSQPVNQVCATPFFGQVRYRLSGTSSLDLGGATNWTRLPDLSLFLHWGYPFTRRPDLSRTTVRLGSFSSDKVLSRYLNLMSRWGQMTGSLPEKMDIQDARASPGENGRHLLFIGTFEQAWRYRGEFPSPPVVWKPGGPVPLEDTLSLALARILEGKWRSKNPEMSLSDNPDLVVADYRIRRQDRTVVLVLFRSDSGVPKPFLSFLEKNRPEKLDAGTSWLWAVRQGEAVEAESRTVFLPLPDGHIGFLTFVRYFAHKFDVGLLLLTVFSMIILSFYINRLLSAATARRMRSEGGRDS</sequence>
<evidence type="ECO:0000256" key="12">
    <source>
        <dbReference type="ARBA" id="ARBA00022989"/>
    </source>
</evidence>
<organism evidence="16">
    <name type="scientific">Leptospirillum ferriphilum</name>
    <dbReference type="NCBI Taxonomy" id="178606"/>
    <lineage>
        <taxon>Bacteria</taxon>
        <taxon>Pseudomonadati</taxon>
        <taxon>Nitrospirota</taxon>
        <taxon>Nitrospiria</taxon>
        <taxon>Nitrospirales</taxon>
        <taxon>Nitrospiraceae</taxon>
        <taxon>Leptospirillum</taxon>
    </lineage>
</organism>
<dbReference type="PANTHER" id="PTHR39083">
    <property type="entry name" value="CYCLIC DI-GMP-BINDING PROTEIN"/>
    <property type="match status" value="1"/>
</dbReference>
<evidence type="ECO:0000256" key="13">
    <source>
        <dbReference type="ARBA" id="ARBA00023136"/>
    </source>
</evidence>
<evidence type="ECO:0000313" key="16">
    <source>
        <dbReference type="EMBL" id="HFT93464.1"/>
    </source>
</evidence>
<comment type="subcellular location">
    <subcellularLocation>
        <location evidence="2">Cell inner membrane</location>
        <topology evidence="2">Single-pass membrane protein</topology>
    </subcellularLocation>
</comment>
<reference evidence="16" key="1">
    <citation type="journal article" date="2020" name="mSystems">
        <title>Genome- and Community-Level Interaction Insights into Carbon Utilization and Element Cycling Functions of Hydrothermarchaeota in Hydrothermal Sediment.</title>
        <authorList>
            <person name="Zhou Z."/>
            <person name="Liu Y."/>
            <person name="Xu W."/>
            <person name="Pan J."/>
            <person name="Luo Z.H."/>
            <person name="Li M."/>
        </authorList>
    </citation>
    <scope>NUCLEOTIDE SEQUENCE [LARGE SCALE GENOMIC DNA]</scope>
    <source>
        <strain evidence="16">SpSt-902</strain>
    </source>
</reference>